<evidence type="ECO:0000256" key="2">
    <source>
        <dbReference type="ARBA" id="ARBA00010790"/>
    </source>
</evidence>
<evidence type="ECO:0000259" key="9">
    <source>
        <dbReference type="PROSITE" id="PS00624"/>
    </source>
</evidence>
<evidence type="ECO:0000256" key="1">
    <source>
        <dbReference type="ARBA" id="ARBA00001974"/>
    </source>
</evidence>
<dbReference type="Gene3D" id="3.30.560.10">
    <property type="entry name" value="Glucose Oxidase, domain 3"/>
    <property type="match status" value="1"/>
</dbReference>
<keyword evidence="6" id="KW-0560">Oxidoreductase</keyword>
<accession>A0A1Y2J737</accession>
<dbReference type="GO" id="GO:0050660">
    <property type="term" value="F:flavin adenine dinucleotide binding"/>
    <property type="evidence" value="ECO:0007669"/>
    <property type="project" value="InterPro"/>
</dbReference>
<proteinExistence type="inferred from homology"/>
<gene>
    <name evidence="10" type="ORF">PYCCODRAFT_1462832</name>
</gene>
<dbReference type="OrthoDB" id="269227at2759"/>
<dbReference type="InterPro" id="IPR036188">
    <property type="entry name" value="FAD/NAD-bd_sf"/>
</dbReference>
<keyword evidence="5 8" id="KW-0274">FAD</keyword>
<protein>
    <submittedName>
        <fullName evidence="10">GMC oxidoreductase</fullName>
    </submittedName>
</protein>
<name>A0A1Y2J737_TRAC3</name>
<dbReference type="AlphaFoldDB" id="A0A1Y2J737"/>
<feature type="domain" description="Glucose-methanol-choline oxidoreductase N-terminal" evidence="9">
    <location>
        <begin position="282"/>
        <end position="296"/>
    </location>
</feature>
<feature type="binding site" evidence="8">
    <location>
        <position position="97"/>
    </location>
    <ligand>
        <name>FAD</name>
        <dbReference type="ChEBI" id="CHEBI:57692"/>
    </ligand>
</feature>
<organism evidence="10 11">
    <name type="scientific">Trametes coccinea (strain BRFM310)</name>
    <name type="common">Pycnoporus coccineus</name>
    <dbReference type="NCBI Taxonomy" id="1353009"/>
    <lineage>
        <taxon>Eukaryota</taxon>
        <taxon>Fungi</taxon>
        <taxon>Dikarya</taxon>
        <taxon>Basidiomycota</taxon>
        <taxon>Agaricomycotina</taxon>
        <taxon>Agaricomycetes</taxon>
        <taxon>Polyporales</taxon>
        <taxon>Polyporaceae</taxon>
        <taxon>Trametes</taxon>
    </lineage>
</organism>
<feature type="binding site" evidence="8">
    <location>
        <position position="243"/>
    </location>
    <ligand>
        <name>FAD</name>
        <dbReference type="ChEBI" id="CHEBI:57692"/>
    </ligand>
</feature>
<dbReference type="Pfam" id="PF05199">
    <property type="entry name" value="GMC_oxred_C"/>
    <property type="match status" value="1"/>
</dbReference>
<dbReference type="InterPro" id="IPR007867">
    <property type="entry name" value="GMC_OxRtase_C"/>
</dbReference>
<evidence type="ECO:0000256" key="8">
    <source>
        <dbReference type="PIRSR" id="PIRSR000137-2"/>
    </source>
</evidence>
<dbReference type="SUPFAM" id="SSF54373">
    <property type="entry name" value="FAD-linked reductases, C-terminal domain"/>
    <property type="match status" value="1"/>
</dbReference>
<sequence length="598" mass="64730">MIVGSESFISRSFDYIVVGGGTAGLALASRLSEDSSVIVGVVEAGNWDPNLDRVNVPGLCGSLVGDAHYDWAFTSVPQSNLNNRQIYQPRGKGLGGTSMMNLLALTRAAAREYNALEVLGNPGWNWRAILEFMKKSESTVVPPEEHIMNYSLMPSDARWHGDSGPIKKSYPTYFNSLHKAFVATLELLGVPWNPDASNGCNVGTALNHSSYDAGSAVRSYSANAYYEPVADRKNLLILTGALVSKIAFDRSRTPLVATGVEFMKGDVMYMATSRREVILSAGSFQTPMLLELSGIGNREILYQHGIDTLLDLPGVGENLQVISRLERDLQDHLFVTTIHEIDSRHDTLDVVEGDPQPKEYLASPPAALFGFLPAKAFMGNEQREQWKAIVTSATQEAPASLKKQYELQTEWFEDSSVAEGEVVPFPGFFRLSGLKTEPNKRYSSMVATSMHPLSRGSVHIASADPTVPPRIDPNYLSNPADAQVLVGVLKFALKAYRTGPLGGAVRKQVAPSVEESASDEALLEYVKNTCSSTYHPLGTAAMLPVQDGGVVGPDLIVHGTANLRVVDASILPMQISAHTQATVYAIAEKAADIIKSAM</sequence>
<evidence type="ECO:0000313" key="11">
    <source>
        <dbReference type="Proteomes" id="UP000193067"/>
    </source>
</evidence>
<evidence type="ECO:0000256" key="6">
    <source>
        <dbReference type="ARBA" id="ARBA00023002"/>
    </source>
</evidence>
<dbReference type="GO" id="GO:0016614">
    <property type="term" value="F:oxidoreductase activity, acting on CH-OH group of donors"/>
    <property type="evidence" value="ECO:0007669"/>
    <property type="project" value="InterPro"/>
</dbReference>
<evidence type="ECO:0000256" key="3">
    <source>
        <dbReference type="ARBA" id="ARBA00022630"/>
    </source>
</evidence>
<keyword evidence="4" id="KW-0732">Signal</keyword>
<evidence type="ECO:0000313" key="10">
    <source>
        <dbReference type="EMBL" id="OSD08624.1"/>
    </source>
</evidence>
<dbReference type="SUPFAM" id="SSF51905">
    <property type="entry name" value="FAD/NAD(P)-binding domain"/>
    <property type="match status" value="1"/>
</dbReference>
<keyword evidence="3" id="KW-0285">Flavoprotein</keyword>
<keyword evidence="11" id="KW-1185">Reference proteome</keyword>
<evidence type="ECO:0000256" key="5">
    <source>
        <dbReference type="ARBA" id="ARBA00022827"/>
    </source>
</evidence>
<dbReference type="Gene3D" id="3.50.50.60">
    <property type="entry name" value="FAD/NAD(P)-binding domain"/>
    <property type="match status" value="1"/>
</dbReference>
<reference evidence="10 11" key="1">
    <citation type="journal article" date="2015" name="Biotechnol. Biofuels">
        <title>Enhanced degradation of softwood versus hardwood by the white-rot fungus Pycnoporus coccineus.</title>
        <authorList>
            <person name="Couturier M."/>
            <person name="Navarro D."/>
            <person name="Chevret D."/>
            <person name="Henrissat B."/>
            <person name="Piumi F."/>
            <person name="Ruiz-Duenas F.J."/>
            <person name="Martinez A.T."/>
            <person name="Grigoriev I.V."/>
            <person name="Riley R."/>
            <person name="Lipzen A."/>
            <person name="Berrin J.G."/>
            <person name="Master E.R."/>
            <person name="Rosso M.N."/>
        </authorList>
    </citation>
    <scope>NUCLEOTIDE SEQUENCE [LARGE SCALE GENOMIC DNA]</scope>
    <source>
        <strain evidence="10 11">BRFM310</strain>
    </source>
</reference>
<feature type="active site" description="Proton donor" evidence="7">
    <location>
        <position position="535"/>
    </location>
</feature>
<dbReference type="Proteomes" id="UP000193067">
    <property type="component" value="Unassembled WGS sequence"/>
</dbReference>
<dbReference type="PANTHER" id="PTHR11552:SF201">
    <property type="entry name" value="GLUCOSE-METHANOL-CHOLINE OXIDOREDUCTASE N-TERMINAL DOMAIN-CONTAINING PROTEIN"/>
    <property type="match status" value="1"/>
</dbReference>
<feature type="active site" description="Proton acceptor" evidence="7">
    <location>
        <position position="578"/>
    </location>
</feature>
<dbReference type="Pfam" id="PF00732">
    <property type="entry name" value="GMC_oxred_N"/>
    <property type="match status" value="1"/>
</dbReference>
<comment type="cofactor">
    <cofactor evidence="1 8">
        <name>FAD</name>
        <dbReference type="ChEBI" id="CHEBI:57692"/>
    </cofactor>
</comment>
<dbReference type="EMBL" id="KZ084086">
    <property type="protein sequence ID" value="OSD08624.1"/>
    <property type="molecule type" value="Genomic_DNA"/>
</dbReference>
<dbReference type="InterPro" id="IPR012132">
    <property type="entry name" value="GMC_OxRdtase"/>
</dbReference>
<evidence type="ECO:0000256" key="4">
    <source>
        <dbReference type="ARBA" id="ARBA00022729"/>
    </source>
</evidence>
<dbReference type="InterPro" id="IPR000172">
    <property type="entry name" value="GMC_OxRdtase_N"/>
</dbReference>
<dbReference type="STRING" id="1353009.A0A1Y2J737"/>
<evidence type="ECO:0000256" key="7">
    <source>
        <dbReference type="PIRSR" id="PIRSR000137-1"/>
    </source>
</evidence>
<dbReference type="PROSITE" id="PS00624">
    <property type="entry name" value="GMC_OXRED_2"/>
    <property type="match status" value="1"/>
</dbReference>
<dbReference type="PANTHER" id="PTHR11552">
    <property type="entry name" value="GLUCOSE-METHANOL-CHOLINE GMC OXIDOREDUCTASE"/>
    <property type="match status" value="1"/>
</dbReference>
<dbReference type="PIRSF" id="PIRSF000137">
    <property type="entry name" value="Alcohol_oxidase"/>
    <property type="match status" value="1"/>
</dbReference>
<comment type="similarity">
    <text evidence="2">Belongs to the GMC oxidoreductase family.</text>
</comment>